<evidence type="ECO:0000313" key="11">
    <source>
        <dbReference type="EMBL" id="PIS06421.1"/>
    </source>
</evidence>
<protein>
    <recommendedName>
        <fullName evidence="9">Lipoprotein signal peptidase</fullName>
        <ecNumber evidence="9">3.4.23.36</ecNumber>
    </recommendedName>
    <alternativeName>
        <fullName evidence="9">Prolipoprotein signal peptidase</fullName>
    </alternativeName>
    <alternativeName>
        <fullName evidence="9">Signal peptidase II</fullName>
        <shortName evidence="9">SPase II</shortName>
    </alternativeName>
</protein>
<organism evidence="11 12">
    <name type="scientific">Candidatus Buchananbacteria bacterium CG10_big_fil_rev_8_21_14_0_10_33_19</name>
    <dbReference type="NCBI Taxonomy" id="1974525"/>
    <lineage>
        <taxon>Bacteria</taxon>
        <taxon>Candidatus Buchananiibacteriota</taxon>
    </lineage>
</organism>
<keyword evidence="4 9" id="KW-0812">Transmembrane</keyword>
<dbReference type="AlphaFoldDB" id="A0A2H0W753"/>
<dbReference type="PANTHER" id="PTHR33695">
    <property type="entry name" value="LIPOPROTEIN SIGNAL PEPTIDASE"/>
    <property type="match status" value="1"/>
</dbReference>
<dbReference type="EMBL" id="PEZY01000004">
    <property type="protein sequence ID" value="PIS06421.1"/>
    <property type="molecule type" value="Genomic_DNA"/>
</dbReference>
<evidence type="ECO:0000256" key="9">
    <source>
        <dbReference type="HAMAP-Rule" id="MF_00161"/>
    </source>
</evidence>
<evidence type="ECO:0000256" key="7">
    <source>
        <dbReference type="ARBA" id="ARBA00022989"/>
    </source>
</evidence>
<evidence type="ECO:0000256" key="1">
    <source>
        <dbReference type="ARBA" id="ARBA00006139"/>
    </source>
</evidence>
<accession>A0A2H0W753</accession>
<evidence type="ECO:0000256" key="3">
    <source>
        <dbReference type="ARBA" id="ARBA00022670"/>
    </source>
</evidence>
<keyword evidence="3 9" id="KW-0645">Protease</keyword>
<comment type="catalytic activity">
    <reaction evidence="9">
        <text>Release of signal peptides from bacterial membrane prolipoproteins. Hydrolyzes -Xaa-Yaa-Zaa-|-(S,diacylglyceryl)Cys-, in which Xaa is hydrophobic (preferably Leu), and Yaa (Ala or Ser) and Zaa (Gly or Ala) have small, neutral side chains.</text>
        <dbReference type="EC" id="3.4.23.36"/>
    </reaction>
</comment>
<dbReference type="PANTHER" id="PTHR33695:SF1">
    <property type="entry name" value="LIPOPROTEIN SIGNAL PEPTIDASE"/>
    <property type="match status" value="1"/>
</dbReference>
<keyword evidence="2 9" id="KW-1003">Cell membrane</keyword>
<evidence type="ECO:0000256" key="8">
    <source>
        <dbReference type="ARBA" id="ARBA00023136"/>
    </source>
</evidence>
<evidence type="ECO:0000313" key="12">
    <source>
        <dbReference type="Proteomes" id="UP000229056"/>
    </source>
</evidence>
<evidence type="ECO:0000256" key="6">
    <source>
        <dbReference type="ARBA" id="ARBA00022801"/>
    </source>
</evidence>
<evidence type="ECO:0000256" key="5">
    <source>
        <dbReference type="ARBA" id="ARBA00022750"/>
    </source>
</evidence>
<feature type="transmembrane region" description="Helical" evidence="9">
    <location>
        <begin position="90"/>
        <end position="110"/>
    </location>
</feature>
<keyword evidence="6 9" id="KW-0378">Hydrolase</keyword>
<feature type="transmembrane region" description="Helical" evidence="9">
    <location>
        <begin position="122"/>
        <end position="141"/>
    </location>
</feature>
<comment type="function">
    <text evidence="9">This protein specifically catalyzes the removal of signal peptides from prolipoproteins.</text>
</comment>
<comment type="similarity">
    <text evidence="1 9 10">Belongs to the peptidase A8 family.</text>
</comment>
<comment type="subcellular location">
    <subcellularLocation>
        <location evidence="9">Cell membrane</location>
        <topology evidence="9">Multi-pass membrane protein</topology>
    </subcellularLocation>
</comment>
<dbReference type="HAMAP" id="MF_00161">
    <property type="entry name" value="LspA"/>
    <property type="match status" value="1"/>
</dbReference>
<feature type="active site" evidence="9">
    <location>
        <position position="129"/>
    </location>
</feature>
<dbReference type="GO" id="GO:0005886">
    <property type="term" value="C:plasma membrane"/>
    <property type="evidence" value="ECO:0007669"/>
    <property type="project" value="UniProtKB-SubCell"/>
</dbReference>
<sequence length="147" mass="17121">MLNIRYWAINIIVLNVLFLDILLKKIFFTNASEEYFIFGDILKLKLATNSGIAFGLGFNYYALILIYFLIIPVLFFALLKAYQQKNNFNILGFTLIILGAISNLIDRIIWREVIDYIDLKYYTVFNLADVMIVLGVILIMVNSFRKK</sequence>
<keyword evidence="5 9" id="KW-0064">Aspartyl protease</keyword>
<feature type="active site" evidence="9">
    <location>
        <position position="115"/>
    </location>
</feature>
<feature type="transmembrane region" description="Helical" evidence="9">
    <location>
        <begin position="60"/>
        <end position="78"/>
    </location>
</feature>
<dbReference type="Pfam" id="PF01252">
    <property type="entry name" value="Peptidase_A8"/>
    <property type="match status" value="1"/>
</dbReference>
<keyword evidence="8 9" id="KW-0472">Membrane</keyword>
<dbReference type="GO" id="GO:0004190">
    <property type="term" value="F:aspartic-type endopeptidase activity"/>
    <property type="evidence" value="ECO:0007669"/>
    <property type="project" value="UniProtKB-UniRule"/>
</dbReference>
<dbReference type="GO" id="GO:0006508">
    <property type="term" value="P:proteolysis"/>
    <property type="evidence" value="ECO:0007669"/>
    <property type="project" value="UniProtKB-KW"/>
</dbReference>
<dbReference type="PRINTS" id="PR00781">
    <property type="entry name" value="LIPOSIGPTASE"/>
</dbReference>
<dbReference type="InterPro" id="IPR001872">
    <property type="entry name" value="Peptidase_A8"/>
</dbReference>
<gene>
    <name evidence="9 11" type="primary">lspA</name>
    <name evidence="11" type="ORF">COT80_00560</name>
</gene>
<evidence type="ECO:0000256" key="4">
    <source>
        <dbReference type="ARBA" id="ARBA00022692"/>
    </source>
</evidence>
<evidence type="ECO:0000256" key="2">
    <source>
        <dbReference type="ARBA" id="ARBA00022475"/>
    </source>
</evidence>
<comment type="caution">
    <text evidence="11">The sequence shown here is derived from an EMBL/GenBank/DDBJ whole genome shotgun (WGS) entry which is preliminary data.</text>
</comment>
<keyword evidence="7 9" id="KW-1133">Transmembrane helix</keyword>
<proteinExistence type="inferred from homology"/>
<dbReference type="Proteomes" id="UP000229056">
    <property type="component" value="Unassembled WGS sequence"/>
</dbReference>
<dbReference type="NCBIfam" id="TIGR00077">
    <property type="entry name" value="lspA"/>
    <property type="match status" value="1"/>
</dbReference>
<feature type="transmembrane region" description="Helical" evidence="9">
    <location>
        <begin position="6"/>
        <end position="23"/>
    </location>
</feature>
<dbReference type="EC" id="3.4.23.36" evidence="9"/>
<reference evidence="12" key="1">
    <citation type="submission" date="2017-09" db="EMBL/GenBank/DDBJ databases">
        <title>Depth-based differentiation of microbial function through sediment-hosted aquifers and enrichment of novel symbionts in the deep terrestrial subsurface.</title>
        <authorList>
            <person name="Probst A.J."/>
            <person name="Ladd B."/>
            <person name="Jarett J.K."/>
            <person name="Geller-Mcgrath D.E."/>
            <person name="Sieber C.M.K."/>
            <person name="Emerson J.B."/>
            <person name="Anantharaman K."/>
            <person name="Thomas B.C."/>
            <person name="Malmstrom R."/>
            <person name="Stieglmeier M."/>
            <person name="Klingl A."/>
            <person name="Woyke T."/>
            <person name="Ryan C.M."/>
            <person name="Banfield J.F."/>
        </authorList>
    </citation>
    <scope>NUCLEOTIDE SEQUENCE [LARGE SCALE GENOMIC DNA]</scope>
</reference>
<evidence type="ECO:0000256" key="10">
    <source>
        <dbReference type="RuleBase" id="RU004181"/>
    </source>
</evidence>
<dbReference type="UniPathway" id="UPA00665"/>
<comment type="pathway">
    <text evidence="9">Protein modification; lipoprotein biosynthesis (signal peptide cleavage).</text>
</comment>
<name>A0A2H0W753_9BACT</name>